<gene>
    <name evidence="1" type="ORF">FHW16_002022</name>
</gene>
<keyword evidence="2" id="KW-1185">Reference proteome</keyword>
<name>A0A839ENS0_9HYPH</name>
<proteinExistence type="predicted"/>
<reference evidence="1 2" key="1">
    <citation type="submission" date="2020-07" db="EMBL/GenBank/DDBJ databases">
        <title>Genomic Encyclopedia of Type Strains, Phase IV (KMG-V): Genome sequencing to study the core and pangenomes of soil and plant-associated prokaryotes.</title>
        <authorList>
            <person name="Whitman W."/>
        </authorList>
    </citation>
    <scope>NUCLEOTIDE SEQUENCE [LARGE SCALE GENOMIC DNA]</scope>
    <source>
        <strain evidence="1 2">AN3</strain>
    </source>
</reference>
<organism evidence="1 2">
    <name type="scientific">Phyllobacterium myrsinacearum</name>
    <dbReference type="NCBI Taxonomy" id="28101"/>
    <lineage>
        <taxon>Bacteria</taxon>
        <taxon>Pseudomonadati</taxon>
        <taxon>Pseudomonadota</taxon>
        <taxon>Alphaproteobacteria</taxon>
        <taxon>Hyphomicrobiales</taxon>
        <taxon>Phyllobacteriaceae</taxon>
        <taxon>Phyllobacterium</taxon>
    </lineage>
</organism>
<dbReference type="EMBL" id="JACGXN010000002">
    <property type="protein sequence ID" value="MBA8878310.1"/>
    <property type="molecule type" value="Genomic_DNA"/>
</dbReference>
<protein>
    <submittedName>
        <fullName evidence="1">Uncharacterized protein</fullName>
    </submittedName>
</protein>
<evidence type="ECO:0000313" key="2">
    <source>
        <dbReference type="Proteomes" id="UP000549052"/>
    </source>
</evidence>
<accession>A0A839ENS0</accession>
<evidence type="ECO:0000313" key="1">
    <source>
        <dbReference type="EMBL" id="MBA8878310.1"/>
    </source>
</evidence>
<sequence>MRSLQVAMTDRKSMSQTILEKLENDPISDQLRHQDIHLNAE</sequence>
<dbReference type="Proteomes" id="UP000549052">
    <property type="component" value="Unassembled WGS sequence"/>
</dbReference>
<comment type="caution">
    <text evidence="1">The sequence shown here is derived from an EMBL/GenBank/DDBJ whole genome shotgun (WGS) entry which is preliminary data.</text>
</comment>
<dbReference type="AlphaFoldDB" id="A0A839ENS0"/>